<protein>
    <submittedName>
        <fullName evidence="1">Uncharacterized protein</fullName>
    </submittedName>
</protein>
<feature type="non-terminal residue" evidence="1">
    <location>
        <position position="77"/>
    </location>
</feature>
<dbReference type="CTD" id="20321713"/>
<sequence>WLKLFKRLRAAESATVSGRLLLTPCLDNSTINVCESAGNLIYEDPRTAIFRTRGIIGPQMCCNTFCLENYSMTRRRP</sequence>
<dbReference type="AlphaFoldDB" id="A0A074ZGV9"/>
<dbReference type="GeneID" id="20321713"/>
<gene>
    <name evidence="1" type="ORF">T265_07534</name>
</gene>
<dbReference type="Proteomes" id="UP000054324">
    <property type="component" value="Unassembled WGS sequence"/>
</dbReference>
<dbReference type="KEGG" id="ovi:T265_07534"/>
<evidence type="ECO:0000313" key="1">
    <source>
        <dbReference type="EMBL" id="KER24912.1"/>
    </source>
</evidence>
<dbReference type="EMBL" id="KL596793">
    <property type="protein sequence ID" value="KER24912.1"/>
    <property type="molecule type" value="Genomic_DNA"/>
</dbReference>
<accession>A0A074ZGV9</accession>
<reference evidence="1 2" key="1">
    <citation type="submission" date="2013-11" db="EMBL/GenBank/DDBJ databases">
        <title>Opisthorchis viverrini - life in the bile duct.</title>
        <authorList>
            <person name="Young N.D."/>
            <person name="Nagarajan N."/>
            <person name="Lin S.J."/>
            <person name="Korhonen P.K."/>
            <person name="Jex A.R."/>
            <person name="Hall R.S."/>
            <person name="Safavi-Hemami H."/>
            <person name="Kaewkong W."/>
            <person name="Bertrand D."/>
            <person name="Gao S."/>
            <person name="Seet Q."/>
            <person name="Wongkham S."/>
            <person name="Teh B.T."/>
            <person name="Wongkham C."/>
            <person name="Intapan P.M."/>
            <person name="Maleewong W."/>
            <person name="Yang X."/>
            <person name="Hu M."/>
            <person name="Wang Z."/>
            <person name="Hofmann A."/>
            <person name="Sternberg P.W."/>
            <person name="Tan P."/>
            <person name="Wang J."/>
            <person name="Gasser R.B."/>
        </authorList>
    </citation>
    <scope>NUCLEOTIDE SEQUENCE [LARGE SCALE GENOMIC DNA]</scope>
</reference>
<organism evidence="1 2">
    <name type="scientific">Opisthorchis viverrini</name>
    <name type="common">Southeast Asian liver fluke</name>
    <dbReference type="NCBI Taxonomy" id="6198"/>
    <lineage>
        <taxon>Eukaryota</taxon>
        <taxon>Metazoa</taxon>
        <taxon>Spiralia</taxon>
        <taxon>Lophotrochozoa</taxon>
        <taxon>Platyhelminthes</taxon>
        <taxon>Trematoda</taxon>
        <taxon>Digenea</taxon>
        <taxon>Opisthorchiida</taxon>
        <taxon>Opisthorchiata</taxon>
        <taxon>Opisthorchiidae</taxon>
        <taxon>Opisthorchis</taxon>
    </lineage>
</organism>
<proteinExistence type="predicted"/>
<feature type="non-terminal residue" evidence="1">
    <location>
        <position position="1"/>
    </location>
</feature>
<evidence type="ECO:0000313" key="2">
    <source>
        <dbReference type="Proteomes" id="UP000054324"/>
    </source>
</evidence>
<dbReference type="RefSeq" id="XP_009171343.1">
    <property type="nucleotide sequence ID" value="XM_009173079.1"/>
</dbReference>
<keyword evidence="2" id="KW-1185">Reference proteome</keyword>
<name>A0A074ZGV9_OPIVI</name>